<dbReference type="PROSITE" id="PS01261">
    <property type="entry name" value="UPF0020"/>
    <property type="match status" value="1"/>
</dbReference>
<dbReference type="PANTHER" id="PTHR47313:SF1">
    <property type="entry name" value="RIBOSOMAL RNA LARGE SUBUNIT METHYLTRANSFERASE K_L"/>
    <property type="match status" value="1"/>
</dbReference>
<dbReference type="Pfam" id="PF01170">
    <property type="entry name" value="UPF0020"/>
    <property type="match status" value="1"/>
</dbReference>
<evidence type="ECO:0000256" key="1">
    <source>
        <dbReference type="ARBA" id="ARBA00022603"/>
    </source>
</evidence>
<dbReference type="Proteomes" id="UP000003781">
    <property type="component" value="Unassembled WGS sequence"/>
</dbReference>
<dbReference type="InterPro" id="IPR002052">
    <property type="entry name" value="DNA_methylase_N6_adenine_CS"/>
</dbReference>
<protein>
    <recommendedName>
        <fullName evidence="4">THUMP domain-containing protein</fullName>
    </recommendedName>
</protein>
<comment type="caution">
    <text evidence="5">The sequence shown here is derived from an EMBL/GenBank/DDBJ whole genome shotgun (WGS) entry which is preliminary data.</text>
</comment>
<gene>
    <name evidence="5" type="ORF">CY0110_29174</name>
</gene>
<dbReference type="Pfam" id="PF22020">
    <property type="entry name" value="RlmL_1st"/>
    <property type="match status" value="1"/>
</dbReference>
<keyword evidence="3" id="KW-0694">RNA-binding</keyword>
<organism evidence="5 6">
    <name type="scientific">Crocosphaera chwakensis CCY0110</name>
    <dbReference type="NCBI Taxonomy" id="391612"/>
    <lineage>
        <taxon>Bacteria</taxon>
        <taxon>Bacillati</taxon>
        <taxon>Cyanobacteriota</taxon>
        <taxon>Cyanophyceae</taxon>
        <taxon>Oscillatoriophycideae</taxon>
        <taxon>Chroococcales</taxon>
        <taxon>Aphanothecaceae</taxon>
        <taxon>Crocosphaera</taxon>
        <taxon>Crocosphaera chwakensis</taxon>
    </lineage>
</organism>
<sequence>MTNQYFATVARGLEEIAAKELENLGAENVNPDFTGVYFEGDKALLYKVNIWSRIIFRILVPIHTINSKNAEELYKNVKKIDWSDYIEIDQTFAVNCTGKNQQLNHTHFTALQIKNAIVDQQRDRYNRRSNIDVKNPDILINAHIYEDECIISLDSSGDSLHRRGYRPAMGVAPLKESLAAALLEMANWTPDIPFLDPMCGSGILPIEAAFKSLNIAPGLSRNSFNFEQWPDFDAALCDEIIEDAIQQQKHELDAPIFGSDEDFEMVQQAIINAKRSDLDHQLKITQVALENVEAPTDHGIIICNPPYGKRLGNAQELGSLYKQLGDVFKQRFKGWTAYVLSGNKELTKKIGLRTSGRIPLYNGSLLCTLLKYELY</sequence>
<evidence type="ECO:0000313" key="5">
    <source>
        <dbReference type="EMBL" id="EAZ89772.1"/>
    </source>
</evidence>
<dbReference type="InterPro" id="IPR054170">
    <property type="entry name" value="RlmL_1st"/>
</dbReference>
<dbReference type="Gene3D" id="3.40.50.150">
    <property type="entry name" value="Vaccinia Virus protein VP39"/>
    <property type="match status" value="1"/>
</dbReference>
<dbReference type="Pfam" id="PF02926">
    <property type="entry name" value="THUMP"/>
    <property type="match status" value="1"/>
</dbReference>
<evidence type="ECO:0000259" key="4">
    <source>
        <dbReference type="PROSITE" id="PS51165"/>
    </source>
</evidence>
<dbReference type="Gene3D" id="3.30.2130.30">
    <property type="match status" value="1"/>
</dbReference>
<proteinExistence type="predicted"/>
<dbReference type="PANTHER" id="PTHR47313">
    <property type="entry name" value="RIBOSOMAL RNA LARGE SUBUNIT METHYLTRANSFERASE K/L"/>
    <property type="match status" value="1"/>
</dbReference>
<dbReference type="InterPro" id="IPR053943">
    <property type="entry name" value="RlmKL-like_Mtase_CS"/>
</dbReference>
<dbReference type="GO" id="GO:0070043">
    <property type="term" value="F:rRNA (guanine-N7-)-methyltransferase activity"/>
    <property type="evidence" value="ECO:0007669"/>
    <property type="project" value="TreeGrafter"/>
</dbReference>
<dbReference type="OrthoDB" id="9809404at2"/>
<dbReference type="InterPro" id="IPR029063">
    <property type="entry name" value="SAM-dependent_MTases_sf"/>
</dbReference>
<dbReference type="eggNOG" id="COG0116">
    <property type="taxonomic scope" value="Bacteria"/>
</dbReference>
<dbReference type="PROSITE" id="PS00092">
    <property type="entry name" value="N6_MTASE"/>
    <property type="match status" value="1"/>
</dbReference>
<accession>A3IUS9</accession>
<evidence type="ECO:0000313" key="6">
    <source>
        <dbReference type="Proteomes" id="UP000003781"/>
    </source>
</evidence>
<dbReference type="GO" id="GO:0008990">
    <property type="term" value="F:rRNA (guanine-N2-)-methyltransferase activity"/>
    <property type="evidence" value="ECO:0007669"/>
    <property type="project" value="TreeGrafter"/>
</dbReference>
<name>A3IUS9_9CHRO</name>
<keyword evidence="6" id="KW-1185">Reference proteome</keyword>
<dbReference type="RefSeq" id="WP_008277135.1">
    <property type="nucleotide sequence ID" value="NZ_AAXW01000037.1"/>
</dbReference>
<dbReference type="SMART" id="SM00981">
    <property type="entry name" value="THUMP"/>
    <property type="match status" value="1"/>
</dbReference>
<dbReference type="EMBL" id="AAXW01000037">
    <property type="protein sequence ID" value="EAZ89772.1"/>
    <property type="molecule type" value="Genomic_DNA"/>
</dbReference>
<evidence type="ECO:0000256" key="3">
    <source>
        <dbReference type="PROSITE-ProRule" id="PRU00529"/>
    </source>
</evidence>
<keyword evidence="2" id="KW-0808">Transferase</keyword>
<dbReference type="CDD" id="cd11715">
    <property type="entry name" value="THUMP_AdoMetMT"/>
    <property type="match status" value="1"/>
</dbReference>
<dbReference type="SUPFAM" id="SSF143437">
    <property type="entry name" value="THUMP domain-like"/>
    <property type="match status" value="1"/>
</dbReference>
<evidence type="ECO:0000256" key="2">
    <source>
        <dbReference type="ARBA" id="ARBA00022679"/>
    </source>
</evidence>
<dbReference type="GO" id="GO:0003723">
    <property type="term" value="F:RNA binding"/>
    <property type="evidence" value="ECO:0007669"/>
    <property type="project" value="UniProtKB-UniRule"/>
</dbReference>
<reference evidence="5 6" key="1">
    <citation type="submission" date="2007-03" db="EMBL/GenBank/DDBJ databases">
        <authorList>
            <person name="Stal L."/>
            <person name="Ferriera S."/>
            <person name="Johnson J."/>
            <person name="Kravitz S."/>
            <person name="Beeson K."/>
            <person name="Sutton G."/>
            <person name="Rogers Y.-H."/>
            <person name="Friedman R."/>
            <person name="Frazier M."/>
            <person name="Venter J.C."/>
        </authorList>
    </citation>
    <scope>NUCLEOTIDE SEQUENCE [LARGE SCALE GENOMIC DNA]</scope>
    <source>
        <strain evidence="5 6">CCY0110</strain>
    </source>
</reference>
<dbReference type="SUPFAM" id="SSF53335">
    <property type="entry name" value="S-adenosyl-L-methionine-dependent methyltransferases"/>
    <property type="match status" value="1"/>
</dbReference>
<dbReference type="InterPro" id="IPR000241">
    <property type="entry name" value="RlmKL-like_Mtase"/>
</dbReference>
<feature type="domain" description="THUMP" evidence="4">
    <location>
        <begin position="44"/>
        <end position="155"/>
    </location>
</feature>
<dbReference type="InterPro" id="IPR004114">
    <property type="entry name" value="THUMP_dom"/>
</dbReference>
<keyword evidence="1" id="KW-0489">Methyltransferase</keyword>
<dbReference type="PROSITE" id="PS51165">
    <property type="entry name" value="THUMP"/>
    <property type="match status" value="1"/>
</dbReference>
<dbReference type="AlphaFoldDB" id="A3IUS9"/>